<dbReference type="AlphaFoldDB" id="A0A9W6KTC6"/>
<organism evidence="3 4">
    <name type="scientific">Dactylosporangium matsuzakiense</name>
    <dbReference type="NCBI Taxonomy" id="53360"/>
    <lineage>
        <taxon>Bacteria</taxon>
        <taxon>Bacillati</taxon>
        <taxon>Actinomycetota</taxon>
        <taxon>Actinomycetes</taxon>
        <taxon>Micromonosporales</taxon>
        <taxon>Micromonosporaceae</taxon>
        <taxon>Dactylosporangium</taxon>
    </lineage>
</organism>
<dbReference type="InterPro" id="IPR025419">
    <property type="entry name" value="DUF4142"/>
</dbReference>
<keyword evidence="4" id="KW-1185">Reference proteome</keyword>
<reference evidence="3" key="2">
    <citation type="submission" date="2023-01" db="EMBL/GenBank/DDBJ databases">
        <authorList>
            <person name="Sun Q."/>
            <person name="Evtushenko L."/>
        </authorList>
    </citation>
    <scope>NUCLEOTIDE SEQUENCE</scope>
    <source>
        <strain evidence="3">VKM Ac-1321</strain>
    </source>
</reference>
<dbReference type="Pfam" id="PF13628">
    <property type="entry name" value="DUF4142"/>
    <property type="match status" value="1"/>
</dbReference>
<protein>
    <recommendedName>
        <fullName evidence="2">DUF4142 domain-containing protein</fullName>
    </recommendedName>
</protein>
<evidence type="ECO:0000256" key="1">
    <source>
        <dbReference type="SAM" id="Phobius"/>
    </source>
</evidence>
<keyword evidence="1" id="KW-0812">Transmembrane</keyword>
<feature type="domain" description="DUF4142" evidence="2">
    <location>
        <begin position="100"/>
        <end position="234"/>
    </location>
</feature>
<keyword evidence="1" id="KW-0472">Membrane</keyword>
<sequence length="300" mass="31565">MYSVEPEGAAPRPWSRRRAWPWWLLIVAAAGIGMAVPSVRTALTGGQAGSADAKQTAPAAGYNAAQGNNPVQVAATGPQATGTALPGGYSMTSFGPLGPVDREFLTKVRQAGLWEGPAGTMAQTKAADERVKEVGRQLATDHKGLDQQVRQVSAQLGVPLPDKPSDEQQGWLNEMNAAATPQQFDDVFSNRLRAAHGKVFALVSQIRSGTRNELVRTFAQTAVNVVMKHMTLLESIGNVNFAALPEPVSGASSAAKGGAPDATFHPDAIWAVAGLAVAIGAIAAFRMFRGSRGSRRRPAY</sequence>
<evidence type="ECO:0000313" key="3">
    <source>
        <dbReference type="EMBL" id="GLL06035.1"/>
    </source>
</evidence>
<accession>A0A9W6KTC6</accession>
<feature type="transmembrane region" description="Helical" evidence="1">
    <location>
        <begin position="20"/>
        <end position="39"/>
    </location>
</feature>
<evidence type="ECO:0000259" key="2">
    <source>
        <dbReference type="Pfam" id="PF13628"/>
    </source>
</evidence>
<dbReference type="Gene3D" id="1.20.1260.10">
    <property type="match status" value="1"/>
</dbReference>
<gene>
    <name evidence="3" type="ORF">GCM10017581_077830</name>
</gene>
<feature type="transmembrane region" description="Helical" evidence="1">
    <location>
        <begin position="268"/>
        <end position="288"/>
    </location>
</feature>
<evidence type="ECO:0000313" key="4">
    <source>
        <dbReference type="Proteomes" id="UP001143480"/>
    </source>
</evidence>
<name>A0A9W6KTC6_9ACTN</name>
<reference evidence="3" key="1">
    <citation type="journal article" date="2014" name="Int. J. Syst. Evol. Microbiol.">
        <title>Complete genome sequence of Corynebacterium casei LMG S-19264T (=DSM 44701T), isolated from a smear-ripened cheese.</title>
        <authorList>
            <consortium name="US DOE Joint Genome Institute (JGI-PGF)"/>
            <person name="Walter F."/>
            <person name="Albersmeier A."/>
            <person name="Kalinowski J."/>
            <person name="Ruckert C."/>
        </authorList>
    </citation>
    <scope>NUCLEOTIDE SEQUENCE</scope>
    <source>
        <strain evidence="3">VKM Ac-1321</strain>
    </source>
</reference>
<dbReference type="Proteomes" id="UP001143480">
    <property type="component" value="Unassembled WGS sequence"/>
</dbReference>
<dbReference type="InterPro" id="IPR012347">
    <property type="entry name" value="Ferritin-like"/>
</dbReference>
<proteinExistence type="predicted"/>
<dbReference type="EMBL" id="BSFP01000066">
    <property type="protein sequence ID" value="GLL06035.1"/>
    <property type="molecule type" value="Genomic_DNA"/>
</dbReference>
<dbReference type="PANTHER" id="PTHR38593:SF1">
    <property type="entry name" value="BLR2558 PROTEIN"/>
    <property type="match status" value="1"/>
</dbReference>
<keyword evidence="1" id="KW-1133">Transmembrane helix</keyword>
<dbReference type="PANTHER" id="PTHR38593">
    <property type="entry name" value="BLR2558 PROTEIN"/>
    <property type="match status" value="1"/>
</dbReference>
<comment type="caution">
    <text evidence="3">The sequence shown here is derived from an EMBL/GenBank/DDBJ whole genome shotgun (WGS) entry which is preliminary data.</text>
</comment>